<name>A0A0F9TZP7_9ZZZZ</name>
<organism evidence="1">
    <name type="scientific">marine sediment metagenome</name>
    <dbReference type="NCBI Taxonomy" id="412755"/>
    <lineage>
        <taxon>unclassified sequences</taxon>
        <taxon>metagenomes</taxon>
        <taxon>ecological metagenomes</taxon>
    </lineage>
</organism>
<comment type="caution">
    <text evidence="1">The sequence shown here is derived from an EMBL/GenBank/DDBJ whole genome shotgun (WGS) entry which is preliminary data.</text>
</comment>
<sequence length="88" mass="9943">MIIKIIDSTDITIESILMDSLGEKVEFTNGCSLILVDDDGLFWGTSPYGLDWACNSHEGWVESVFKWLSYWNDDRDESGVLISDEGTF</sequence>
<proteinExistence type="predicted"/>
<dbReference type="EMBL" id="LAZR01000230">
    <property type="protein sequence ID" value="KKN80502.1"/>
    <property type="molecule type" value="Genomic_DNA"/>
</dbReference>
<evidence type="ECO:0000313" key="1">
    <source>
        <dbReference type="EMBL" id="KKN80502.1"/>
    </source>
</evidence>
<gene>
    <name evidence="1" type="ORF">LCGC14_0329470</name>
</gene>
<reference evidence="1" key="1">
    <citation type="journal article" date="2015" name="Nature">
        <title>Complex archaea that bridge the gap between prokaryotes and eukaryotes.</title>
        <authorList>
            <person name="Spang A."/>
            <person name="Saw J.H."/>
            <person name="Jorgensen S.L."/>
            <person name="Zaremba-Niedzwiedzka K."/>
            <person name="Martijn J."/>
            <person name="Lind A.E."/>
            <person name="van Eijk R."/>
            <person name="Schleper C."/>
            <person name="Guy L."/>
            <person name="Ettema T.J."/>
        </authorList>
    </citation>
    <scope>NUCLEOTIDE SEQUENCE</scope>
</reference>
<accession>A0A0F9TZP7</accession>
<protein>
    <submittedName>
        <fullName evidence="1">Uncharacterized protein</fullName>
    </submittedName>
</protein>
<dbReference type="AlphaFoldDB" id="A0A0F9TZP7"/>